<organism evidence="1 2">
    <name type="scientific">Candidatus Neomicrothrix parvicella RN1</name>
    <dbReference type="NCBI Taxonomy" id="1229780"/>
    <lineage>
        <taxon>Bacteria</taxon>
        <taxon>Bacillati</taxon>
        <taxon>Actinomycetota</taxon>
        <taxon>Acidimicrobiia</taxon>
        <taxon>Acidimicrobiales</taxon>
        <taxon>Microthrixaceae</taxon>
        <taxon>Candidatus Neomicrothrix</taxon>
    </lineage>
</organism>
<name>R4YVV7_9ACTN</name>
<dbReference type="HOGENOM" id="CLU_3414614_0_0_11"/>
<keyword evidence="2" id="KW-1185">Reference proteome</keyword>
<sequence>MAAAAVALEGDVIPGLSGPAQAPNQLA</sequence>
<dbReference type="EMBL" id="CANL01000002">
    <property type="protein sequence ID" value="CCM62184.1"/>
    <property type="molecule type" value="Genomic_DNA"/>
</dbReference>
<evidence type="ECO:0000313" key="1">
    <source>
        <dbReference type="EMBL" id="CCM62184.1"/>
    </source>
</evidence>
<gene>
    <name evidence="1" type="ORF">BN381_100071</name>
</gene>
<evidence type="ECO:0000313" key="2">
    <source>
        <dbReference type="Proteomes" id="UP000018291"/>
    </source>
</evidence>
<reference evidence="1 2" key="1">
    <citation type="journal article" date="2013" name="ISME J.">
        <title>Metabolic model for the filamentous 'Candidatus Microthrix parvicella' based on genomic and metagenomic analyses.</title>
        <authorList>
            <person name="Jon McIlroy S."/>
            <person name="Kristiansen R."/>
            <person name="Albertsen M."/>
            <person name="Michael Karst S."/>
            <person name="Rossetti S."/>
            <person name="Lund Nielsen J."/>
            <person name="Tandoi V."/>
            <person name="James Seviour R."/>
            <person name="Nielsen P.H."/>
        </authorList>
    </citation>
    <scope>NUCLEOTIDE SEQUENCE [LARGE SCALE GENOMIC DNA]</scope>
    <source>
        <strain evidence="1 2">RN1</strain>
    </source>
</reference>
<comment type="caution">
    <text evidence="1">The sequence shown here is derived from an EMBL/GenBank/DDBJ whole genome shotgun (WGS) entry which is preliminary data.</text>
</comment>
<proteinExistence type="predicted"/>
<accession>R4YVV7</accession>
<protein>
    <submittedName>
        <fullName evidence="1">Uncharacterized protein</fullName>
    </submittedName>
</protein>
<dbReference type="AlphaFoldDB" id="R4YVV7"/>
<dbReference type="Proteomes" id="UP000018291">
    <property type="component" value="Unassembled WGS sequence"/>
</dbReference>